<dbReference type="RefSeq" id="WP_163896008.1">
    <property type="nucleotide sequence ID" value="NZ_JAAFYS010000004.1"/>
</dbReference>
<keyword evidence="1 9" id="KW-0808">Transferase</keyword>
<comment type="catalytic activity">
    <reaction evidence="9">
        <text>D-ribose + ATP = D-ribose 5-phosphate + ADP + H(+)</text>
        <dbReference type="Rhea" id="RHEA:13697"/>
        <dbReference type="ChEBI" id="CHEBI:15378"/>
        <dbReference type="ChEBI" id="CHEBI:30616"/>
        <dbReference type="ChEBI" id="CHEBI:47013"/>
        <dbReference type="ChEBI" id="CHEBI:78346"/>
        <dbReference type="ChEBI" id="CHEBI:456216"/>
        <dbReference type="EC" id="2.7.1.15"/>
    </reaction>
</comment>
<dbReference type="GO" id="GO:0019303">
    <property type="term" value="P:D-ribose catabolic process"/>
    <property type="evidence" value="ECO:0007669"/>
    <property type="project" value="UniProtKB-UniRule"/>
</dbReference>
<dbReference type="PANTHER" id="PTHR10584">
    <property type="entry name" value="SUGAR KINASE"/>
    <property type="match status" value="1"/>
</dbReference>
<feature type="binding site" evidence="9">
    <location>
        <begin position="38"/>
        <end position="42"/>
    </location>
    <ligand>
        <name>substrate</name>
    </ligand>
</feature>
<comment type="cofactor">
    <cofactor evidence="9">
        <name>Mg(2+)</name>
        <dbReference type="ChEBI" id="CHEBI:18420"/>
    </cofactor>
    <text evidence="9">Requires a divalent cation, most likely magnesium in vivo, as an electrophilic catalyst to aid phosphoryl group transfer. It is the chelate of the metal and the nucleotide that is the actual substrate.</text>
</comment>
<organism evidence="11 12">
    <name type="scientific">Pseudoroseicyclus tamaricis</name>
    <dbReference type="NCBI Taxonomy" id="2705421"/>
    <lineage>
        <taxon>Bacteria</taxon>
        <taxon>Pseudomonadati</taxon>
        <taxon>Pseudomonadota</taxon>
        <taxon>Alphaproteobacteria</taxon>
        <taxon>Rhodobacterales</taxon>
        <taxon>Paracoccaceae</taxon>
        <taxon>Pseudoroseicyclus</taxon>
    </lineage>
</organism>
<feature type="binding site" evidence="9">
    <location>
        <position position="233"/>
    </location>
    <ligand>
        <name>K(+)</name>
        <dbReference type="ChEBI" id="CHEBI:29103"/>
    </ligand>
</feature>
<dbReference type="PANTHER" id="PTHR10584:SF166">
    <property type="entry name" value="RIBOKINASE"/>
    <property type="match status" value="1"/>
</dbReference>
<dbReference type="Gene3D" id="3.40.1190.20">
    <property type="match status" value="1"/>
</dbReference>
<feature type="binding site" evidence="9">
    <location>
        <position position="237"/>
    </location>
    <ligand>
        <name>substrate</name>
    </ligand>
</feature>
<evidence type="ECO:0000259" key="10">
    <source>
        <dbReference type="Pfam" id="PF00294"/>
    </source>
</evidence>
<keyword evidence="5 9" id="KW-0067">ATP-binding</keyword>
<evidence type="ECO:0000256" key="2">
    <source>
        <dbReference type="ARBA" id="ARBA00022723"/>
    </source>
</evidence>
<keyword evidence="9" id="KW-0963">Cytoplasm</keyword>
<keyword evidence="6 9" id="KW-0460">Magnesium</keyword>
<dbReference type="InterPro" id="IPR011611">
    <property type="entry name" value="PfkB_dom"/>
</dbReference>
<keyword evidence="3 9" id="KW-0547">Nucleotide-binding</keyword>
<dbReference type="EMBL" id="JAAGAB010000004">
    <property type="protein sequence ID" value="NDV02765.1"/>
    <property type="molecule type" value="Genomic_DNA"/>
</dbReference>
<feature type="binding site" evidence="9">
    <location>
        <position position="136"/>
    </location>
    <ligand>
        <name>substrate</name>
    </ligand>
</feature>
<feature type="binding site" evidence="9">
    <location>
        <position position="231"/>
    </location>
    <ligand>
        <name>K(+)</name>
        <dbReference type="ChEBI" id="CHEBI:29103"/>
    </ligand>
</feature>
<evidence type="ECO:0000256" key="3">
    <source>
        <dbReference type="ARBA" id="ARBA00022741"/>
    </source>
</evidence>
<feature type="binding site" evidence="9">
    <location>
        <position position="272"/>
    </location>
    <ligand>
        <name>K(+)</name>
        <dbReference type="ChEBI" id="CHEBI:29103"/>
    </ligand>
</feature>
<comment type="pathway">
    <text evidence="9">Carbohydrate metabolism; D-ribose degradation; D-ribose 5-phosphate from beta-D-ribopyranose: step 2/2.</text>
</comment>
<dbReference type="InterPro" id="IPR011877">
    <property type="entry name" value="Ribokinase"/>
</dbReference>
<evidence type="ECO:0000313" key="12">
    <source>
        <dbReference type="Proteomes" id="UP000474757"/>
    </source>
</evidence>
<dbReference type="AlphaFoldDB" id="A0A6B2JYA9"/>
<accession>A0A6B2JYA9</accession>
<evidence type="ECO:0000256" key="4">
    <source>
        <dbReference type="ARBA" id="ARBA00022777"/>
    </source>
</evidence>
<dbReference type="UniPathway" id="UPA00916">
    <property type="reaction ID" value="UER00889"/>
</dbReference>
<feature type="active site" description="Proton acceptor" evidence="9">
    <location>
        <position position="237"/>
    </location>
</feature>
<dbReference type="HAMAP" id="MF_01987">
    <property type="entry name" value="Ribokinase"/>
    <property type="match status" value="1"/>
</dbReference>
<proteinExistence type="inferred from homology"/>
<keyword evidence="12" id="KW-1185">Reference proteome</keyword>
<dbReference type="InterPro" id="IPR029056">
    <property type="entry name" value="Ribokinase-like"/>
</dbReference>
<evidence type="ECO:0000256" key="6">
    <source>
        <dbReference type="ARBA" id="ARBA00022842"/>
    </source>
</evidence>
<dbReference type="GO" id="GO:0005737">
    <property type="term" value="C:cytoplasm"/>
    <property type="evidence" value="ECO:0007669"/>
    <property type="project" value="UniProtKB-SubCell"/>
</dbReference>
<gene>
    <name evidence="9" type="primary">rbsK</name>
    <name evidence="11" type="ORF">GZA08_17515</name>
</gene>
<dbReference type="Proteomes" id="UP000474757">
    <property type="component" value="Unassembled WGS sequence"/>
</dbReference>
<dbReference type="GO" id="GO:0046872">
    <property type="term" value="F:metal ion binding"/>
    <property type="evidence" value="ECO:0007669"/>
    <property type="project" value="UniProtKB-KW"/>
</dbReference>
<feature type="domain" description="Carbohydrate kinase PfkB" evidence="10">
    <location>
        <begin position="6"/>
        <end position="278"/>
    </location>
</feature>
<comment type="caution">
    <text evidence="9">Lacks conserved residue(s) required for the propagation of feature annotation.</text>
</comment>
<evidence type="ECO:0000256" key="9">
    <source>
        <dbReference type="HAMAP-Rule" id="MF_01987"/>
    </source>
</evidence>
<dbReference type="GO" id="GO:0004747">
    <property type="term" value="F:ribokinase activity"/>
    <property type="evidence" value="ECO:0007669"/>
    <property type="project" value="UniProtKB-UniRule"/>
</dbReference>
<dbReference type="CDD" id="cd01174">
    <property type="entry name" value="ribokinase"/>
    <property type="match status" value="1"/>
</dbReference>
<keyword evidence="8 9" id="KW-0119">Carbohydrate metabolism</keyword>
<comment type="subunit">
    <text evidence="9">Homodimer.</text>
</comment>
<comment type="similarity">
    <text evidence="9">Belongs to the carbohydrate kinase PfkB family. Ribokinase subfamily.</text>
</comment>
<dbReference type="Pfam" id="PF00294">
    <property type="entry name" value="PfkB"/>
    <property type="match status" value="1"/>
</dbReference>
<comment type="subcellular location">
    <subcellularLocation>
        <location evidence="9">Cytoplasm</location>
    </subcellularLocation>
</comment>
<feature type="binding site" evidence="9">
    <location>
        <begin position="10"/>
        <end position="12"/>
    </location>
    <ligand>
        <name>substrate</name>
    </ligand>
</feature>
<feature type="binding site" evidence="9">
    <location>
        <position position="179"/>
    </location>
    <ligand>
        <name>ATP</name>
        <dbReference type="ChEBI" id="CHEBI:30616"/>
    </ligand>
</feature>
<evidence type="ECO:0000256" key="7">
    <source>
        <dbReference type="ARBA" id="ARBA00022958"/>
    </source>
</evidence>
<feature type="binding site" evidence="9">
    <location>
        <begin position="236"/>
        <end position="237"/>
    </location>
    <ligand>
        <name>ATP</name>
        <dbReference type="ChEBI" id="CHEBI:30616"/>
    </ligand>
</feature>
<evidence type="ECO:0000256" key="5">
    <source>
        <dbReference type="ARBA" id="ARBA00022840"/>
    </source>
</evidence>
<evidence type="ECO:0000313" key="11">
    <source>
        <dbReference type="EMBL" id="NDV02765.1"/>
    </source>
</evidence>
<keyword evidence="2 9" id="KW-0479">Metal-binding</keyword>
<keyword evidence="7 9" id="KW-0630">Potassium</keyword>
<keyword evidence="4 9" id="KW-0418">Kinase</keyword>
<comment type="caution">
    <text evidence="11">The sequence shown here is derived from an EMBL/GenBank/DDBJ whole genome shotgun (WGS) entry which is preliminary data.</text>
</comment>
<reference evidence="11 12" key="1">
    <citation type="submission" date="2020-02" db="EMBL/GenBank/DDBJ databases">
        <title>Pseudoroseicyclus tamarix, sp. nov., isolated from offshore sediment of a Tamarix chinensis forest.</title>
        <authorList>
            <person name="Gai Y."/>
        </authorList>
    </citation>
    <scope>NUCLEOTIDE SEQUENCE [LARGE SCALE GENOMIC DNA]</scope>
    <source>
        <strain evidence="11 12">CLL3-39</strain>
    </source>
</reference>
<dbReference type="GO" id="GO:0005524">
    <property type="term" value="F:ATP binding"/>
    <property type="evidence" value="ECO:0007669"/>
    <property type="project" value="UniProtKB-UniRule"/>
</dbReference>
<comment type="activity regulation">
    <text evidence="9">Activated by a monovalent cation that binds near, but not in, the active site. The most likely occupant of the site in vivo is potassium. Ion binding induces a conformational change that may alter substrate affinity.</text>
</comment>
<evidence type="ECO:0000256" key="8">
    <source>
        <dbReference type="ARBA" id="ARBA00023277"/>
    </source>
</evidence>
<sequence length="291" mass="29030">MTIFNLGSINVDHVYQVPRIPALGETLASTDYAQGLGGKGANLSVAAAKAGGRVVHVGAVGEGAERVLAELEGYGVGLEHVARREGPTGHAVITVDAGGENAIVLLPGANMTIAGEEVAAALGAAQAGDIFVTQNETNGQEDAAARASAAGLRVCYCAAPFEAGAVSAMLPHADLLILNAVEAAQLQEATGRAPDALGVADVIVTRGAEGVTWYGPEGAAEFSAPKVTARDTTGAGDTFAGYLLAGLDEGQGMEAAIGLALRAAALKVTRPGAAAGIPLRGEVEASPSENK</sequence>
<dbReference type="SUPFAM" id="SSF53613">
    <property type="entry name" value="Ribokinase-like"/>
    <property type="match status" value="1"/>
</dbReference>
<feature type="binding site" evidence="9">
    <location>
        <begin position="205"/>
        <end position="210"/>
    </location>
    <ligand>
        <name>ATP</name>
        <dbReference type="ChEBI" id="CHEBI:30616"/>
    </ligand>
</feature>
<comment type="function">
    <text evidence="9">Catalyzes the phosphorylation of ribose at O-5 in a reaction requiring ATP and magnesium. The resulting D-ribose-5-phosphate can then be used either for sythesis of nucleotides, histidine, and tryptophan, or as a component of the pentose phosphate pathway.</text>
</comment>
<name>A0A6B2JYA9_9RHOB</name>
<protein>
    <recommendedName>
        <fullName evidence="9">Ribokinase</fullName>
        <shortName evidence="9">RK</shortName>
        <ecNumber evidence="9">2.7.1.15</ecNumber>
    </recommendedName>
</protein>
<evidence type="ECO:0000256" key="1">
    <source>
        <dbReference type="ARBA" id="ARBA00022679"/>
    </source>
</evidence>
<dbReference type="EC" id="2.7.1.15" evidence="9"/>
<dbReference type="InterPro" id="IPR002139">
    <property type="entry name" value="Ribo/fructo_kinase"/>
</dbReference>
<feature type="binding site" evidence="9">
    <location>
        <position position="267"/>
    </location>
    <ligand>
        <name>K(+)</name>
        <dbReference type="ChEBI" id="CHEBI:29103"/>
    </ligand>
</feature>
<feature type="binding site" evidence="9">
    <location>
        <position position="270"/>
    </location>
    <ligand>
        <name>K(+)</name>
        <dbReference type="ChEBI" id="CHEBI:29103"/>
    </ligand>
</feature>
<dbReference type="PRINTS" id="PR00990">
    <property type="entry name" value="RIBOKINASE"/>
</dbReference>